<dbReference type="InterPro" id="IPR010982">
    <property type="entry name" value="Lambda_DNA-bd_dom_sf"/>
</dbReference>
<dbReference type="Proteomes" id="UP000185860">
    <property type="component" value="Unassembled WGS sequence"/>
</dbReference>
<dbReference type="EMBL" id="MRCE01000040">
    <property type="protein sequence ID" value="OKH32383.1"/>
    <property type="molecule type" value="Genomic_DNA"/>
</dbReference>
<dbReference type="PROSITE" id="PS50943">
    <property type="entry name" value="HTH_CROC1"/>
    <property type="match status" value="1"/>
</dbReference>
<dbReference type="InterPro" id="IPR010359">
    <property type="entry name" value="IrrE_HExxH"/>
</dbReference>
<dbReference type="SUPFAM" id="SSF47413">
    <property type="entry name" value="lambda repressor-like DNA-binding domains"/>
    <property type="match status" value="1"/>
</dbReference>
<protein>
    <recommendedName>
        <fullName evidence="2">HTH cro/C1-type domain-containing protein</fullName>
    </recommendedName>
</protein>
<dbReference type="RefSeq" id="WP_073596487.1">
    <property type="nucleotide sequence ID" value="NZ_MRCE01000040.1"/>
</dbReference>
<dbReference type="STRING" id="454136.NIES2119_26480"/>
<dbReference type="Pfam" id="PF06114">
    <property type="entry name" value="Peptidase_M78"/>
    <property type="match status" value="1"/>
</dbReference>
<dbReference type="GO" id="GO:0003677">
    <property type="term" value="F:DNA binding"/>
    <property type="evidence" value="ECO:0007669"/>
    <property type="project" value="InterPro"/>
</dbReference>
<evidence type="ECO:0000313" key="3">
    <source>
        <dbReference type="EMBL" id="OKH32383.1"/>
    </source>
</evidence>
<sequence length="488" mass="54960">MIKNERQYRVTQTQAKKFEQALTQFDQNSNKREEVHPLLWKAQRDALQSQLSDLREELEEYEALKSGKCAVLELESLEELPLALIKARIAAGLSQKELAQRLGLKEQQIQRYEDTEYASASFARLVEVSQALGINIREDVFLPNAQVSLTTLFGRLREVGIDREFIIKRLLPQSAGGNLQIDNVAEDQAGSLALRAAALLNRVFGLTPTAIFSSSPLQLNTAAMGTVRFKMNKRTDERRLSAYTLYAHYLALLVLDATSDLPKKQIPTNPNEVREAILSTYGSLTFKNALHYVWSLGVPVLPLNDSGAFHGAFWRVGGRNVIVLKQQTKSAARWLSDLLHELWHAAQEPELDERTVIEESETAQERRESPEEKTATRFAGYIVLAGRAEELVKLCEEEAGESIERLKRVVPLVAARENVSVAALANYMAFRLSLQGENWWGTATNLQAQDTDYTDPWQAARDLLLEQVNFGRLNKVDRDLLLRALSDS</sequence>
<proteinExistence type="inferred from homology"/>
<dbReference type="AlphaFoldDB" id="A0A1U7I7I6"/>
<organism evidence="3 4">
    <name type="scientific">[Phormidium ambiguum] IAM M-71</name>
    <dbReference type="NCBI Taxonomy" id="454136"/>
    <lineage>
        <taxon>Bacteria</taxon>
        <taxon>Bacillati</taxon>
        <taxon>Cyanobacteriota</taxon>
        <taxon>Cyanophyceae</taxon>
        <taxon>Oscillatoriophycideae</taxon>
        <taxon>Aerosakkonematales</taxon>
        <taxon>Aerosakkonemataceae</taxon>
        <taxon>Floridanema</taxon>
    </lineage>
</organism>
<dbReference type="InterPro" id="IPR052345">
    <property type="entry name" value="Rad_response_metalloprotease"/>
</dbReference>
<evidence type="ECO:0000256" key="1">
    <source>
        <dbReference type="ARBA" id="ARBA00007227"/>
    </source>
</evidence>
<dbReference type="PANTHER" id="PTHR43236">
    <property type="entry name" value="ANTITOXIN HIGA1"/>
    <property type="match status" value="1"/>
</dbReference>
<dbReference type="SMART" id="SM00530">
    <property type="entry name" value="HTH_XRE"/>
    <property type="match status" value="1"/>
</dbReference>
<evidence type="ECO:0000313" key="4">
    <source>
        <dbReference type="Proteomes" id="UP000185860"/>
    </source>
</evidence>
<feature type="domain" description="HTH cro/C1-type" evidence="2">
    <location>
        <begin position="84"/>
        <end position="140"/>
    </location>
</feature>
<dbReference type="Gene3D" id="1.10.260.40">
    <property type="entry name" value="lambda repressor-like DNA-binding domains"/>
    <property type="match status" value="1"/>
</dbReference>
<evidence type="ECO:0000259" key="2">
    <source>
        <dbReference type="PROSITE" id="PS50943"/>
    </source>
</evidence>
<reference evidence="3 4" key="1">
    <citation type="submission" date="2016-11" db="EMBL/GenBank/DDBJ databases">
        <title>Draft Genome Sequences of Nine Cyanobacterial Strains from Diverse Habitats.</title>
        <authorList>
            <person name="Zhu T."/>
            <person name="Hou S."/>
            <person name="Lu X."/>
            <person name="Hess W.R."/>
        </authorList>
    </citation>
    <scope>NUCLEOTIDE SEQUENCE [LARGE SCALE GENOMIC DNA]</scope>
    <source>
        <strain evidence="3 4">IAM M-71</strain>
    </source>
</reference>
<dbReference type="OrthoDB" id="572992at2"/>
<dbReference type="CDD" id="cd00093">
    <property type="entry name" value="HTH_XRE"/>
    <property type="match status" value="1"/>
</dbReference>
<dbReference type="Pfam" id="PF01381">
    <property type="entry name" value="HTH_3"/>
    <property type="match status" value="1"/>
</dbReference>
<gene>
    <name evidence="3" type="ORF">NIES2119_26480</name>
</gene>
<accession>A0A1U7I7I6</accession>
<dbReference type="PANTHER" id="PTHR43236:SF2">
    <property type="entry name" value="BLL0069 PROTEIN"/>
    <property type="match status" value="1"/>
</dbReference>
<comment type="caution">
    <text evidence="3">The sequence shown here is derived from an EMBL/GenBank/DDBJ whole genome shotgun (WGS) entry which is preliminary data.</text>
</comment>
<dbReference type="InterPro" id="IPR001387">
    <property type="entry name" value="Cro/C1-type_HTH"/>
</dbReference>
<name>A0A1U7I7I6_9CYAN</name>
<comment type="similarity">
    <text evidence="1">Belongs to the short-chain fatty acyl-CoA assimilation regulator (ScfR) family.</text>
</comment>